<keyword evidence="10" id="KW-1185">Reference proteome</keyword>
<dbReference type="SMART" id="SM00129">
    <property type="entry name" value="KISc"/>
    <property type="match status" value="1"/>
</dbReference>
<dbReference type="SUPFAM" id="SSF52540">
    <property type="entry name" value="P-loop containing nucleoside triphosphate hydrolases"/>
    <property type="match status" value="1"/>
</dbReference>
<comment type="similarity">
    <text evidence="7 8">Belongs to the TRAFAC class myosin-kinesin ATPase superfamily. Kinesin family.</text>
</comment>
<dbReference type="InterPro" id="IPR019821">
    <property type="entry name" value="Kinesin_motor_CS"/>
</dbReference>
<sequence length="437" mass="48741">MLSQVSRRICSSAIRRSAGEDVHPVYLKIKEVQKQYQVNNGLLIHERHGNLGKILQGMTAIVFVAAAIQSGMLLGQLLSGLSFKNIFWLIDNLKSVLLHLWLTLTLKSGDSTLGSVVRSRSLLIVMMSTNGAIPVRVAVRFRPLNENELNEGYEDAIQVLEGKQIFIKSTKNAFTFDFAFGNDVHQEEVYSKSVKELIPQLFKGYNVTVLAYGQTGSGKTYTMGTTNSPSTSPELIGIIPRAIKDIFEHISQEACEDVSFVTKVSFIELYKENLYDLLSNKSQRKEECYLDIREDPKIGLHISNLSEFPVDSLSDTIIQLEKGSKKRITAATAMNNGTNRNKDVLVAKFQLVDLAGSERQKKTKATGERLKEGIDINKGLLALGNVIAALGEETHSSGYKHIPYRDSKLTRLLQDSIGGNSYTLMIACFFAFRFEFR</sequence>
<keyword evidence="8" id="KW-0493">Microtubule</keyword>
<keyword evidence="2" id="KW-0963">Cytoplasm</keyword>
<comment type="subcellular location">
    <subcellularLocation>
        <location evidence="1">Cytoplasm</location>
        <location evidence="1">Cytoskeleton</location>
    </subcellularLocation>
</comment>
<keyword evidence="6" id="KW-0206">Cytoskeleton</keyword>
<name>A0A7R8HDU3_LEPSM</name>
<dbReference type="Pfam" id="PF00225">
    <property type="entry name" value="Kinesin"/>
    <property type="match status" value="1"/>
</dbReference>
<dbReference type="PANTHER" id="PTHR47969">
    <property type="entry name" value="CHROMOSOME-ASSOCIATED KINESIN KIF4A-RELATED"/>
    <property type="match status" value="1"/>
</dbReference>
<dbReference type="PANTHER" id="PTHR47969:SF15">
    <property type="entry name" value="CHROMOSOME-ASSOCIATED KINESIN KIF4A-RELATED"/>
    <property type="match status" value="1"/>
</dbReference>
<dbReference type="GO" id="GO:0007018">
    <property type="term" value="P:microtubule-based movement"/>
    <property type="evidence" value="ECO:0007669"/>
    <property type="project" value="InterPro"/>
</dbReference>
<dbReference type="Gene3D" id="3.40.850.10">
    <property type="entry name" value="Kinesin motor domain"/>
    <property type="match status" value="1"/>
</dbReference>
<dbReference type="AlphaFoldDB" id="A0A7R8HDU3"/>
<dbReference type="GO" id="GO:0007052">
    <property type="term" value="P:mitotic spindle organization"/>
    <property type="evidence" value="ECO:0007669"/>
    <property type="project" value="TreeGrafter"/>
</dbReference>
<dbReference type="InterPro" id="IPR027640">
    <property type="entry name" value="Kinesin-like_fam"/>
</dbReference>
<gene>
    <name evidence="9" type="ORF">LSAA_14726</name>
</gene>
<evidence type="ECO:0000256" key="1">
    <source>
        <dbReference type="ARBA" id="ARBA00004245"/>
    </source>
</evidence>
<organism evidence="9 10">
    <name type="scientific">Lepeophtheirus salmonis</name>
    <name type="common">Salmon louse</name>
    <name type="synonym">Caligus salmonis</name>
    <dbReference type="NCBI Taxonomy" id="72036"/>
    <lineage>
        <taxon>Eukaryota</taxon>
        <taxon>Metazoa</taxon>
        <taxon>Ecdysozoa</taxon>
        <taxon>Arthropoda</taxon>
        <taxon>Crustacea</taxon>
        <taxon>Multicrustacea</taxon>
        <taxon>Hexanauplia</taxon>
        <taxon>Copepoda</taxon>
        <taxon>Siphonostomatoida</taxon>
        <taxon>Caligidae</taxon>
        <taxon>Lepeophtheirus</taxon>
    </lineage>
</organism>
<keyword evidence="7 8" id="KW-0505">Motor protein</keyword>
<evidence type="ECO:0000256" key="5">
    <source>
        <dbReference type="ARBA" id="ARBA00023054"/>
    </source>
</evidence>
<evidence type="ECO:0000256" key="6">
    <source>
        <dbReference type="ARBA" id="ARBA00023212"/>
    </source>
</evidence>
<keyword evidence="5" id="KW-0175">Coiled coil</keyword>
<dbReference type="InterPro" id="IPR027417">
    <property type="entry name" value="P-loop_NTPase"/>
</dbReference>
<evidence type="ECO:0000313" key="9">
    <source>
        <dbReference type="EMBL" id="CAF3036478.1"/>
    </source>
</evidence>
<dbReference type="GO" id="GO:0005875">
    <property type="term" value="C:microtubule associated complex"/>
    <property type="evidence" value="ECO:0007669"/>
    <property type="project" value="TreeGrafter"/>
</dbReference>
<evidence type="ECO:0000256" key="2">
    <source>
        <dbReference type="ARBA" id="ARBA00022490"/>
    </source>
</evidence>
<feature type="binding site" evidence="7">
    <location>
        <begin position="213"/>
        <end position="220"/>
    </location>
    <ligand>
        <name>ATP</name>
        <dbReference type="ChEBI" id="CHEBI:30616"/>
    </ligand>
</feature>
<dbReference type="InterPro" id="IPR036961">
    <property type="entry name" value="Kinesin_motor_dom_sf"/>
</dbReference>
<keyword evidence="4 7" id="KW-0067">ATP-binding</keyword>
<reference evidence="9" key="1">
    <citation type="submission" date="2021-02" db="EMBL/GenBank/DDBJ databases">
        <authorList>
            <person name="Bekaert M."/>
        </authorList>
    </citation>
    <scope>NUCLEOTIDE SEQUENCE</scope>
    <source>
        <strain evidence="9">IoA-00</strain>
    </source>
</reference>
<dbReference type="GO" id="GO:0051231">
    <property type="term" value="P:spindle elongation"/>
    <property type="evidence" value="ECO:0007669"/>
    <property type="project" value="TreeGrafter"/>
</dbReference>
<dbReference type="EMBL" id="HG994588">
    <property type="protein sequence ID" value="CAF3036478.1"/>
    <property type="molecule type" value="Genomic_DNA"/>
</dbReference>
<dbReference type="GO" id="GO:0003777">
    <property type="term" value="F:microtubule motor activity"/>
    <property type="evidence" value="ECO:0007669"/>
    <property type="project" value="InterPro"/>
</dbReference>
<dbReference type="InterPro" id="IPR001752">
    <property type="entry name" value="Kinesin_motor_dom"/>
</dbReference>
<accession>A0A7R8HDU3</accession>
<dbReference type="PROSITE" id="PS50067">
    <property type="entry name" value="KINESIN_MOTOR_2"/>
    <property type="match status" value="1"/>
</dbReference>
<evidence type="ECO:0000256" key="3">
    <source>
        <dbReference type="ARBA" id="ARBA00022741"/>
    </source>
</evidence>
<dbReference type="GO" id="GO:0008017">
    <property type="term" value="F:microtubule binding"/>
    <property type="evidence" value="ECO:0007669"/>
    <property type="project" value="InterPro"/>
</dbReference>
<dbReference type="OrthoDB" id="3176171at2759"/>
<protein>
    <recommendedName>
        <fullName evidence="8">Kinesin-like protein</fullName>
    </recommendedName>
</protein>
<keyword evidence="3 7" id="KW-0547">Nucleotide-binding</keyword>
<dbReference type="GO" id="GO:0005524">
    <property type="term" value="F:ATP binding"/>
    <property type="evidence" value="ECO:0007669"/>
    <property type="project" value="UniProtKB-UniRule"/>
</dbReference>
<dbReference type="Proteomes" id="UP000675881">
    <property type="component" value="Chromosome 9"/>
</dbReference>
<evidence type="ECO:0000256" key="7">
    <source>
        <dbReference type="PROSITE-ProRule" id="PRU00283"/>
    </source>
</evidence>
<proteinExistence type="inferred from homology"/>
<evidence type="ECO:0000256" key="4">
    <source>
        <dbReference type="ARBA" id="ARBA00022840"/>
    </source>
</evidence>
<evidence type="ECO:0000256" key="8">
    <source>
        <dbReference type="RuleBase" id="RU000394"/>
    </source>
</evidence>
<dbReference type="GO" id="GO:0005874">
    <property type="term" value="C:microtubule"/>
    <property type="evidence" value="ECO:0007669"/>
    <property type="project" value="UniProtKB-KW"/>
</dbReference>
<dbReference type="PRINTS" id="PR00380">
    <property type="entry name" value="KINESINHEAVY"/>
</dbReference>
<dbReference type="PROSITE" id="PS00411">
    <property type="entry name" value="KINESIN_MOTOR_1"/>
    <property type="match status" value="1"/>
</dbReference>
<evidence type="ECO:0000313" key="10">
    <source>
        <dbReference type="Proteomes" id="UP000675881"/>
    </source>
</evidence>